<dbReference type="InterPro" id="IPR036365">
    <property type="entry name" value="PGBD-like_sf"/>
</dbReference>
<keyword evidence="7" id="KW-1185">Reference proteome</keyword>
<dbReference type="Pfam" id="PF01471">
    <property type="entry name" value="PG_binding_1"/>
    <property type="match status" value="1"/>
</dbReference>
<dbReference type="Proteomes" id="UP001651880">
    <property type="component" value="Unassembled WGS sequence"/>
</dbReference>
<dbReference type="PROSITE" id="PS51935">
    <property type="entry name" value="NLPC_P60"/>
    <property type="match status" value="1"/>
</dbReference>
<accession>A0ABT1NID9</accession>
<dbReference type="EMBL" id="JAJEKE010000011">
    <property type="protein sequence ID" value="MCQ1530344.1"/>
    <property type="molecule type" value="Genomic_DNA"/>
</dbReference>
<dbReference type="InterPro" id="IPR036366">
    <property type="entry name" value="PGBDSf"/>
</dbReference>
<dbReference type="InterPro" id="IPR038765">
    <property type="entry name" value="Papain-like_cys_pep_sf"/>
</dbReference>
<comment type="similarity">
    <text evidence="1">Belongs to the peptidase C40 family.</text>
</comment>
<dbReference type="Pfam" id="PF00877">
    <property type="entry name" value="NLPC_P60"/>
    <property type="match status" value="1"/>
</dbReference>
<organism evidence="6 7">
    <name type="scientific">Lutispora saccharofermentans</name>
    <dbReference type="NCBI Taxonomy" id="3024236"/>
    <lineage>
        <taxon>Bacteria</taxon>
        <taxon>Bacillati</taxon>
        <taxon>Bacillota</taxon>
        <taxon>Clostridia</taxon>
        <taxon>Lutisporales</taxon>
        <taxon>Lutisporaceae</taxon>
        <taxon>Lutispora</taxon>
    </lineage>
</organism>
<name>A0ABT1NID9_9FIRM</name>
<protein>
    <submittedName>
        <fullName evidence="6">NlpC/P60 family protein</fullName>
    </submittedName>
</protein>
<reference evidence="6 7" key="1">
    <citation type="submission" date="2021-10" db="EMBL/GenBank/DDBJ databases">
        <title>Lutispora strain m25 sp. nov., a thermophilic, non-spore-forming bacterium isolated from a lab-scale methanogenic bioreactor digesting anaerobic sludge.</title>
        <authorList>
            <person name="El Houari A."/>
            <person name="Mcdonald J."/>
        </authorList>
    </citation>
    <scope>NUCLEOTIDE SEQUENCE [LARGE SCALE GENOMIC DNA]</scope>
    <source>
        <strain evidence="7">m25</strain>
    </source>
</reference>
<evidence type="ECO:0000256" key="1">
    <source>
        <dbReference type="ARBA" id="ARBA00007074"/>
    </source>
</evidence>
<feature type="domain" description="NlpC/P60" evidence="5">
    <location>
        <begin position="112"/>
        <end position="233"/>
    </location>
</feature>
<evidence type="ECO:0000259" key="5">
    <source>
        <dbReference type="PROSITE" id="PS51935"/>
    </source>
</evidence>
<proteinExistence type="inferred from homology"/>
<dbReference type="InterPro" id="IPR051202">
    <property type="entry name" value="Peptidase_C40"/>
</dbReference>
<evidence type="ECO:0000256" key="4">
    <source>
        <dbReference type="ARBA" id="ARBA00022807"/>
    </source>
</evidence>
<evidence type="ECO:0000256" key="2">
    <source>
        <dbReference type="ARBA" id="ARBA00022670"/>
    </source>
</evidence>
<dbReference type="RefSeq" id="WP_255227867.1">
    <property type="nucleotide sequence ID" value="NZ_JAJEKE010000011.1"/>
</dbReference>
<dbReference type="SUPFAM" id="SSF47090">
    <property type="entry name" value="PGBD-like"/>
    <property type="match status" value="1"/>
</dbReference>
<dbReference type="SUPFAM" id="SSF54001">
    <property type="entry name" value="Cysteine proteinases"/>
    <property type="match status" value="1"/>
</dbReference>
<keyword evidence="4" id="KW-0788">Thiol protease</keyword>
<dbReference type="InterPro" id="IPR000064">
    <property type="entry name" value="NLP_P60_dom"/>
</dbReference>
<keyword evidence="3" id="KW-0378">Hydrolase</keyword>
<dbReference type="PANTHER" id="PTHR47053:SF1">
    <property type="entry name" value="MUREIN DD-ENDOPEPTIDASE MEPH-RELATED"/>
    <property type="match status" value="1"/>
</dbReference>
<comment type="caution">
    <text evidence="6">The sequence shown here is derived from an EMBL/GenBank/DDBJ whole genome shotgun (WGS) entry which is preliminary data.</text>
</comment>
<dbReference type="InterPro" id="IPR002477">
    <property type="entry name" value="Peptidoglycan-bd-like"/>
</dbReference>
<dbReference type="PANTHER" id="PTHR47053">
    <property type="entry name" value="MUREIN DD-ENDOPEPTIDASE MEPH-RELATED"/>
    <property type="match status" value="1"/>
</dbReference>
<sequence>MQKRYSKMGFTVFAIVLVIFLSANIVQADYGYTTLKMGMRGSDVSTLQTKLKSLGYFNNNVTGYFGSITKNSVIRFQKANGLYADGIVGKNTYRALNNSSAAALSSRGTVERASGSNIVATAKSYMGVPYVWGGTSPSGFDCSGFVHYVYGKYGIWLPRTTESLYPTGTYVTKANLRAGDLVFFTTYAPGASHVGIYIGNGDFIHASSSKGVTISNLSNSYYAQRYFGAKRVM</sequence>
<dbReference type="Gene3D" id="1.10.101.10">
    <property type="entry name" value="PGBD-like superfamily/PGBD"/>
    <property type="match status" value="1"/>
</dbReference>
<evidence type="ECO:0000256" key="3">
    <source>
        <dbReference type="ARBA" id="ARBA00022801"/>
    </source>
</evidence>
<dbReference type="Gene3D" id="3.90.1720.10">
    <property type="entry name" value="endopeptidase domain like (from Nostoc punctiforme)"/>
    <property type="match status" value="1"/>
</dbReference>
<gene>
    <name evidence="6" type="ORF">LJD61_12395</name>
</gene>
<evidence type="ECO:0000313" key="6">
    <source>
        <dbReference type="EMBL" id="MCQ1530344.1"/>
    </source>
</evidence>
<evidence type="ECO:0000313" key="7">
    <source>
        <dbReference type="Proteomes" id="UP001651880"/>
    </source>
</evidence>
<keyword evidence="2" id="KW-0645">Protease</keyword>